<comment type="caution">
    <text evidence="2">The sequence shown here is derived from an EMBL/GenBank/DDBJ whole genome shotgun (WGS) entry which is preliminary data.</text>
</comment>
<feature type="transmembrane region" description="Helical" evidence="1">
    <location>
        <begin position="45"/>
        <end position="66"/>
    </location>
</feature>
<protein>
    <submittedName>
        <fullName evidence="2">Uncharacterized protein</fullName>
    </submittedName>
</protein>
<proteinExistence type="predicted"/>
<keyword evidence="1" id="KW-0812">Transmembrane</keyword>
<dbReference type="Proteomes" id="UP001597163">
    <property type="component" value="Unassembled WGS sequence"/>
</dbReference>
<evidence type="ECO:0000313" key="2">
    <source>
        <dbReference type="EMBL" id="MFD1162374.1"/>
    </source>
</evidence>
<gene>
    <name evidence="2" type="ORF">ACFQ2E_08085</name>
</gene>
<dbReference type="InterPro" id="IPR036927">
    <property type="entry name" value="Cyt_c_oxase-like_su1_sf"/>
</dbReference>
<accession>A0ABW3RBJ3</accession>
<dbReference type="Gene3D" id="1.20.210.10">
    <property type="entry name" value="Cytochrome c oxidase-like, subunit I domain"/>
    <property type="match status" value="1"/>
</dbReference>
<keyword evidence="3" id="KW-1185">Reference proteome</keyword>
<dbReference type="EMBL" id="JBHTLJ010000002">
    <property type="protein sequence ID" value="MFD1162374.1"/>
    <property type="molecule type" value="Genomic_DNA"/>
</dbReference>
<keyword evidence="1" id="KW-1133">Transmembrane helix</keyword>
<dbReference type="RefSeq" id="WP_311938665.1">
    <property type="nucleotide sequence ID" value="NZ_JAVSCK010000002.1"/>
</dbReference>
<feature type="transmembrane region" description="Helical" evidence="1">
    <location>
        <begin position="7"/>
        <end position="25"/>
    </location>
</feature>
<evidence type="ECO:0000256" key="1">
    <source>
        <dbReference type="SAM" id="Phobius"/>
    </source>
</evidence>
<name>A0ABW3RBJ3_9FLAO</name>
<reference evidence="3" key="1">
    <citation type="journal article" date="2019" name="Int. J. Syst. Evol. Microbiol.">
        <title>The Global Catalogue of Microorganisms (GCM) 10K type strain sequencing project: providing services to taxonomists for standard genome sequencing and annotation.</title>
        <authorList>
            <consortium name="The Broad Institute Genomics Platform"/>
            <consortium name="The Broad Institute Genome Sequencing Center for Infectious Disease"/>
            <person name="Wu L."/>
            <person name="Ma J."/>
        </authorList>
    </citation>
    <scope>NUCLEOTIDE SEQUENCE [LARGE SCALE GENOMIC DNA]</scope>
    <source>
        <strain evidence="3">CCUG 63246</strain>
    </source>
</reference>
<evidence type="ECO:0000313" key="3">
    <source>
        <dbReference type="Proteomes" id="UP001597163"/>
    </source>
</evidence>
<organism evidence="2 3">
    <name type="scientific">Hwangdonia seohaensis</name>
    <dbReference type="NCBI Taxonomy" id="1240727"/>
    <lineage>
        <taxon>Bacteria</taxon>
        <taxon>Pseudomonadati</taxon>
        <taxon>Bacteroidota</taxon>
        <taxon>Flavobacteriia</taxon>
        <taxon>Flavobacteriales</taxon>
        <taxon>Flavobacteriaceae</taxon>
        <taxon>Hwangdonia</taxon>
    </lineage>
</organism>
<feature type="transmembrane region" description="Helical" evidence="1">
    <location>
        <begin position="73"/>
        <end position="95"/>
    </location>
</feature>
<feature type="transmembrane region" description="Helical" evidence="1">
    <location>
        <begin position="115"/>
        <end position="143"/>
    </location>
</feature>
<sequence>MKFAKPHIYFWITALVIFIAGLFTFSDKNALIDINVHNTYFIIHLFHLISLLSFLYFIEGCIYWILKKLKVSLIYYLTQIHLFFTIGGLFIYFLLMTIFEDDTEIEPGVFNEASILGWVIIFIICTILFSQILFLINVIIGLIKCFIRK</sequence>
<keyword evidence="1" id="KW-0472">Membrane</keyword>